<protein>
    <submittedName>
        <fullName evidence="1">Uncharacterized protein</fullName>
    </submittedName>
</protein>
<organism evidence="1 2">
    <name type="scientific">Caerostris extrusa</name>
    <name type="common">Bark spider</name>
    <name type="synonym">Caerostris bankana</name>
    <dbReference type="NCBI Taxonomy" id="172846"/>
    <lineage>
        <taxon>Eukaryota</taxon>
        <taxon>Metazoa</taxon>
        <taxon>Ecdysozoa</taxon>
        <taxon>Arthropoda</taxon>
        <taxon>Chelicerata</taxon>
        <taxon>Arachnida</taxon>
        <taxon>Araneae</taxon>
        <taxon>Araneomorphae</taxon>
        <taxon>Entelegynae</taxon>
        <taxon>Araneoidea</taxon>
        <taxon>Araneidae</taxon>
        <taxon>Caerostris</taxon>
    </lineage>
</organism>
<dbReference type="AlphaFoldDB" id="A0AAV4VVI5"/>
<sequence length="123" mass="13744">MQISTSVLRANSNASNASTPQEVMNVCAQRVLPPEAIVPTDSRPTVPRSCAVSNGFCSHVCTEEWHSGVQCSCHEGFHLLRTEELASIRINAWQTMDHTEKCVEYDAMARFIIWPKFSVAMFL</sequence>
<name>A0AAV4VVI5_CAEEX</name>
<proteinExistence type="predicted"/>
<dbReference type="Proteomes" id="UP001054945">
    <property type="component" value="Unassembled WGS sequence"/>
</dbReference>
<comment type="caution">
    <text evidence="1">The sequence shown here is derived from an EMBL/GenBank/DDBJ whole genome shotgun (WGS) entry which is preliminary data.</text>
</comment>
<evidence type="ECO:0000313" key="1">
    <source>
        <dbReference type="EMBL" id="GIY74138.1"/>
    </source>
</evidence>
<dbReference type="EMBL" id="BPLR01015172">
    <property type="protein sequence ID" value="GIY74138.1"/>
    <property type="molecule type" value="Genomic_DNA"/>
</dbReference>
<gene>
    <name evidence="1" type="ORF">CEXT_504021</name>
</gene>
<dbReference type="Gene3D" id="2.10.25.10">
    <property type="entry name" value="Laminin"/>
    <property type="match status" value="1"/>
</dbReference>
<accession>A0AAV4VVI5</accession>
<evidence type="ECO:0000313" key="2">
    <source>
        <dbReference type="Proteomes" id="UP001054945"/>
    </source>
</evidence>
<reference evidence="1 2" key="1">
    <citation type="submission" date="2021-06" db="EMBL/GenBank/DDBJ databases">
        <title>Caerostris extrusa draft genome.</title>
        <authorList>
            <person name="Kono N."/>
            <person name="Arakawa K."/>
        </authorList>
    </citation>
    <scope>NUCLEOTIDE SEQUENCE [LARGE SCALE GENOMIC DNA]</scope>
</reference>
<dbReference type="SUPFAM" id="SSF57196">
    <property type="entry name" value="EGF/Laminin"/>
    <property type="match status" value="1"/>
</dbReference>
<keyword evidence="2" id="KW-1185">Reference proteome</keyword>